<evidence type="ECO:0000259" key="2">
    <source>
        <dbReference type="PROSITE" id="PS50943"/>
    </source>
</evidence>
<feature type="region of interest" description="Disordered" evidence="1">
    <location>
        <begin position="1"/>
        <end position="21"/>
    </location>
</feature>
<organism evidence="3 4">
    <name type="scientific">Nocardia rhizosphaerae</name>
    <dbReference type="NCBI Taxonomy" id="1691571"/>
    <lineage>
        <taxon>Bacteria</taxon>
        <taxon>Bacillati</taxon>
        <taxon>Actinomycetota</taxon>
        <taxon>Actinomycetes</taxon>
        <taxon>Mycobacteriales</taxon>
        <taxon>Nocardiaceae</taxon>
        <taxon>Nocardia</taxon>
    </lineage>
</organism>
<dbReference type="EMBL" id="JBHSBA010000003">
    <property type="protein sequence ID" value="MFC4124876.1"/>
    <property type="molecule type" value="Genomic_DNA"/>
</dbReference>
<dbReference type="SUPFAM" id="SSF47413">
    <property type="entry name" value="lambda repressor-like DNA-binding domains"/>
    <property type="match status" value="1"/>
</dbReference>
<dbReference type="RefSeq" id="WP_378547667.1">
    <property type="nucleotide sequence ID" value="NZ_JBHSBA010000003.1"/>
</dbReference>
<reference evidence="4" key="1">
    <citation type="journal article" date="2019" name="Int. J. Syst. Evol. Microbiol.">
        <title>The Global Catalogue of Microorganisms (GCM) 10K type strain sequencing project: providing services to taxonomists for standard genome sequencing and annotation.</title>
        <authorList>
            <consortium name="The Broad Institute Genomics Platform"/>
            <consortium name="The Broad Institute Genome Sequencing Center for Infectious Disease"/>
            <person name="Wu L."/>
            <person name="Ma J."/>
        </authorList>
    </citation>
    <scope>NUCLEOTIDE SEQUENCE [LARGE SCALE GENOMIC DNA]</scope>
    <source>
        <strain evidence="4">CGMCC 4.7204</strain>
    </source>
</reference>
<protein>
    <submittedName>
        <fullName evidence="3">Helix-turn-helix domain-containing protein</fullName>
    </submittedName>
</protein>
<dbReference type="CDD" id="cd00093">
    <property type="entry name" value="HTH_XRE"/>
    <property type="match status" value="1"/>
</dbReference>
<dbReference type="Pfam" id="PF13560">
    <property type="entry name" value="HTH_31"/>
    <property type="match status" value="1"/>
</dbReference>
<dbReference type="Proteomes" id="UP001595767">
    <property type="component" value="Unassembled WGS sequence"/>
</dbReference>
<dbReference type="SMART" id="SM00530">
    <property type="entry name" value="HTH_XRE"/>
    <property type="match status" value="1"/>
</dbReference>
<dbReference type="InterPro" id="IPR010982">
    <property type="entry name" value="Lambda_DNA-bd_dom_sf"/>
</dbReference>
<gene>
    <name evidence="3" type="ORF">ACFOW8_08055</name>
</gene>
<dbReference type="PROSITE" id="PS50943">
    <property type="entry name" value="HTH_CROC1"/>
    <property type="match status" value="1"/>
</dbReference>
<comment type="caution">
    <text evidence="3">The sequence shown here is derived from an EMBL/GenBank/DDBJ whole genome shotgun (WGS) entry which is preliminary data.</text>
</comment>
<evidence type="ECO:0000313" key="4">
    <source>
        <dbReference type="Proteomes" id="UP001595767"/>
    </source>
</evidence>
<keyword evidence="4" id="KW-1185">Reference proteome</keyword>
<evidence type="ECO:0000313" key="3">
    <source>
        <dbReference type="EMBL" id="MFC4124876.1"/>
    </source>
</evidence>
<evidence type="ECO:0000256" key="1">
    <source>
        <dbReference type="SAM" id="MobiDB-lite"/>
    </source>
</evidence>
<dbReference type="Gene3D" id="1.10.260.40">
    <property type="entry name" value="lambda repressor-like DNA-binding domains"/>
    <property type="match status" value="1"/>
</dbReference>
<sequence length="91" mass="9855">MANRAPAADSLASESDPQRVGETLRTIRELRGVTPLRMAQALGISRSYVYNLESGRKPLTYVLLARAAAFLDVPQISIMRPESAAPDGAEQ</sequence>
<accession>A0ABV8L2H7</accession>
<proteinExistence type="predicted"/>
<feature type="domain" description="HTH cro/C1-type" evidence="2">
    <location>
        <begin position="24"/>
        <end position="78"/>
    </location>
</feature>
<dbReference type="InterPro" id="IPR001387">
    <property type="entry name" value="Cro/C1-type_HTH"/>
</dbReference>
<name>A0ABV8L2H7_9NOCA</name>